<dbReference type="InterPro" id="IPR027417">
    <property type="entry name" value="P-loop_NTPase"/>
</dbReference>
<dbReference type="SUPFAM" id="SSF52540">
    <property type="entry name" value="P-loop containing nucleoside triphosphate hydrolases"/>
    <property type="match status" value="1"/>
</dbReference>
<dbReference type="PANTHER" id="PTHR35894">
    <property type="entry name" value="GENERAL SECRETION PATHWAY PROTEIN A-RELATED"/>
    <property type="match status" value="1"/>
</dbReference>
<dbReference type="InterPro" id="IPR052026">
    <property type="entry name" value="ExeA_AAA_ATPase_DNA-bind"/>
</dbReference>
<dbReference type="Pfam" id="PF13401">
    <property type="entry name" value="AAA_22"/>
    <property type="match status" value="1"/>
</dbReference>
<dbReference type="EMBL" id="CP115174">
    <property type="protein sequence ID" value="WBO24119.1"/>
    <property type="molecule type" value="Genomic_DNA"/>
</dbReference>
<dbReference type="InterPro" id="IPR049945">
    <property type="entry name" value="AAA_22"/>
</dbReference>
<dbReference type="Proteomes" id="UP001210865">
    <property type="component" value="Chromosome"/>
</dbReference>
<evidence type="ECO:0000313" key="4">
    <source>
        <dbReference type="Proteomes" id="UP001210865"/>
    </source>
</evidence>
<dbReference type="InterPro" id="IPR003593">
    <property type="entry name" value="AAA+_ATPase"/>
</dbReference>
<sequence>MYDRHYGFTDRPFQLTPDARFWFESKTHRTAMAYLGYGLAQGEGFIVITGDVGAGKTTLVGHLMASIDPQRLHVLRLVSTQVEDEDMLRLTAQQLGLATEGLAKAQLLDRIERTLRLHAAEGRQTLLIVDEAQNLPLSALEELRMLSNFQNGGQALLQIFLLGQPEFRDRFQHSEHLEQLRQRVIATHHLTPMEEEEIAPYIGHRLSLVGWTGNPDFTEDSFAAFYKHSGGVPRRLNMLAGRVLLHGSVEGLDRIDAHTVDLVAADMGEERASAPAPDPAEARRRAIEAAPPTEAAPVRIVTAQDPELLDRIASLEERLDEQEAAIRRVLTLLIDWVEREEPIGAGISSGAGARYSTTR</sequence>
<name>A0ABY7NW30_9SPHN</name>
<dbReference type="PANTHER" id="PTHR35894:SF5">
    <property type="entry name" value="MU-LIKE PROPHAGE FLUMU DNA TRANSPOSITION PROTEIN B"/>
    <property type="match status" value="1"/>
</dbReference>
<evidence type="ECO:0000313" key="3">
    <source>
        <dbReference type="EMBL" id="WBO24119.1"/>
    </source>
</evidence>
<proteinExistence type="predicted"/>
<organism evidence="3 4">
    <name type="scientific">Sphingomonas abietis</name>
    <dbReference type="NCBI Taxonomy" id="3012344"/>
    <lineage>
        <taxon>Bacteria</taxon>
        <taxon>Pseudomonadati</taxon>
        <taxon>Pseudomonadota</taxon>
        <taxon>Alphaproteobacteria</taxon>
        <taxon>Sphingomonadales</taxon>
        <taxon>Sphingomonadaceae</taxon>
        <taxon>Sphingomonas</taxon>
    </lineage>
</organism>
<dbReference type="Gene3D" id="3.40.50.300">
    <property type="entry name" value="P-loop containing nucleotide triphosphate hydrolases"/>
    <property type="match status" value="1"/>
</dbReference>
<evidence type="ECO:0000256" key="1">
    <source>
        <dbReference type="SAM" id="Coils"/>
    </source>
</evidence>
<gene>
    <name evidence="3" type="ORF">PBT88_08425</name>
</gene>
<keyword evidence="4" id="KW-1185">Reference proteome</keyword>
<dbReference type="SMART" id="SM00382">
    <property type="entry name" value="AAA"/>
    <property type="match status" value="1"/>
</dbReference>
<reference evidence="3 4" key="1">
    <citation type="submission" date="2022-12" db="EMBL/GenBank/DDBJ databases">
        <title>Sphingomonas abieness sp. nov., an endophytic bacterium isolated from Abies koreana.</title>
        <authorList>
            <person name="Jiang L."/>
            <person name="Lee J."/>
        </authorList>
    </citation>
    <scope>NUCLEOTIDE SEQUENCE [LARGE SCALE GENOMIC DNA]</scope>
    <source>
        <strain evidence="4">PAMB 00755</strain>
    </source>
</reference>
<keyword evidence="1" id="KW-0175">Coiled coil</keyword>
<feature type="domain" description="AAA+ ATPase" evidence="2">
    <location>
        <begin position="42"/>
        <end position="216"/>
    </location>
</feature>
<evidence type="ECO:0000259" key="2">
    <source>
        <dbReference type="SMART" id="SM00382"/>
    </source>
</evidence>
<feature type="coiled-coil region" evidence="1">
    <location>
        <begin position="305"/>
        <end position="332"/>
    </location>
</feature>
<accession>A0ABY7NW30</accession>
<protein>
    <submittedName>
        <fullName evidence="3">AAA family ATPase</fullName>
    </submittedName>
</protein>
<dbReference type="RefSeq" id="WP_270078748.1">
    <property type="nucleotide sequence ID" value="NZ_CP115174.1"/>
</dbReference>